<organism evidence="4 5">
    <name type="scientific">Nocardia terpenica</name>
    <dbReference type="NCBI Taxonomy" id="455432"/>
    <lineage>
        <taxon>Bacteria</taxon>
        <taxon>Bacillati</taxon>
        <taxon>Actinomycetota</taxon>
        <taxon>Actinomycetes</taxon>
        <taxon>Mycobacteriales</taxon>
        <taxon>Nocardiaceae</taxon>
        <taxon>Nocardia</taxon>
    </lineage>
</organism>
<dbReference type="PANTHER" id="PTHR22754">
    <property type="entry name" value="DISCO-INTERACTING PROTEIN 2 DIP2 -RELATED"/>
    <property type="match status" value="1"/>
</dbReference>
<reference evidence="4 5" key="1">
    <citation type="submission" date="2017-10" db="EMBL/GenBank/DDBJ databases">
        <title>Comparative genomics between pathogenic Norcardia.</title>
        <authorList>
            <person name="Zeng L."/>
        </authorList>
    </citation>
    <scope>NUCLEOTIDE SEQUENCE [LARGE SCALE GENOMIC DNA]</scope>
    <source>
        <strain evidence="4 5">NC_YFY_NT001</strain>
    </source>
</reference>
<dbReference type="Proteomes" id="UP000221961">
    <property type="component" value="Chromosome"/>
</dbReference>
<proteinExistence type="inferred from homology"/>
<dbReference type="InterPro" id="IPR042099">
    <property type="entry name" value="ANL_N_sf"/>
</dbReference>
<dbReference type="Gene3D" id="3.40.50.12780">
    <property type="entry name" value="N-terminal domain of ligase-like"/>
    <property type="match status" value="1"/>
</dbReference>
<dbReference type="InterPro" id="IPR020845">
    <property type="entry name" value="AMP-binding_CS"/>
</dbReference>
<dbReference type="EMBL" id="CP023778">
    <property type="protein sequence ID" value="ATL65612.1"/>
    <property type="molecule type" value="Genomic_DNA"/>
</dbReference>
<feature type="region of interest" description="Disordered" evidence="2">
    <location>
        <begin position="1"/>
        <end position="36"/>
    </location>
</feature>
<dbReference type="PROSITE" id="PS00455">
    <property type="entry name" value="AMP_BINDING"/>
    <property type="match status" value="1"/>
</dbReference>
<evidence type="ECO:0000256" key="1">
    <source>
        <dbReference type="ARBA" id="ARBA00006432"/>
    </source>
</evidence>
<feature type="compositionally biased region" description="Basic and acidic residues" evidence="2">
    <location>
        <begin position="1"/>
        <end position="16"/>
    </location>
</feature>
<dbReference type="KEGG" id="ntp:CRH09_04685"/>
<dbReference type="AlphaFoldDB" id="A0A291RES7"/>
<evidence type="ECO:0000259" key="3">
    <source>
        <dbReference type="Pfam" id="PF00501"/>
    </source>
</evidence>
<dbReference type="InterPro" id="IPR000873">
    <property type="entry name" value="AMP-dep_synth/lig_dom"/>
</dbReference>
<gene>
    <name evidence="4" type="ORF">CRH09_04685</name>
</gene>
<dbReference type="PANTHER" id="PTHR22754:SF32">
    <property type="entry name" value="DISCO-INTERACTING PROTEIN 2"/>
    <property type="match status" value="1"/>
</dbReference>
<evidence type="ECO:0000313" key="4">
    <source>
        <dbReference type="EMBL" id="ATL65612.1"/>
    </source>
</evidence>
<sequence length="611" mass="65948">MPHRADRQSGDRRGGDGRGSGGADPARLPRRAPGIGRGRGEFVKSIVDWLLEPDPGGALTVYQDRDWARTGYPEVAADSLGVANLLRDKGIGKGDRIAVILPTGRDFFRYFFGAMALGAVPTVVAPPGLHGTASYPDYVRALLRTLEPAAIVAERETLSLIPVENGRRLPVRLDAAAAVPPSTDTTLDPALGDDLAIIQFTSGSTGTPRAVRLSSAAVVNQIEMMKSAYPDRPAEDPDSFGSWLPMHHDMGLIGCFLMPASHCKDVWLMRPEHFVRRPALWLEMFGRHGVNHSATPNFALERIVRLVGPATLEGMDFSTWRTLIVGSDRINLAALRSFYELLAPYGLRSQMVKPGYGMAETTLAISCIEPWEMPHALLVDAGNLQEGTEIPVLARESLTEPVEADPNTVRVVGCGVPLPGSRILVADEEGEPLPDGRIGELVVECPSMFSGYLGDADLPAVDGTPRHRTGDLGFRRDGHVYVLGRIGNSVKINGNFVTAEDVEMALADRLDIHHDKLTVVLRDLDDEGAAALLIFQQRVSPERAEAALGVLARMGLSPDRAALIVIAPLAIPRTTSGKPKRVALWQLVEERGVAAKVCYVGSGSPLREQLT</sequence>
<feature type="compositionally biased region" description="Low complexity" evidence="2">
    <location>
        <begin position="23"/>
        <end position="34"/>
    </location>
</feature>
<name>A0A291RES7_9NOCA</name>
<evidence type="ECO:0000313" key="5">
    <source>
        <dbReference type="Proteomes" id="UP000221961"/>
    </source>
</evidence>
<dbReference type="SUPFAM" id="SSF56801">
    <property type="entry name" value="Acetyl-CoA synthetase-like"/>
    <property type="match status" value="1"/>
</dbReference>
<evidence type="ECO:0000256" key="2">
    <source>
        <dbReference type="SAM" id="MobiDB-lite"/>
    </source>
</evidence>
<feature type="domain" description="AMP-dependent synthetase/ligase" evidence="3">
    <location>
        <begin position="64"/>
        <end position="453"/>
    </location>
</feature>
<dbReference type="Pfam" id="PF00501">
    <property type="entry name" value="AMP-binding"/>
    <property type="match status" value="1"/>
</dbReference>
<comment type="similarity">
    <text evidence="1">Belongs to the ATP-dependent AMP-binding enzyme family.</text>
</comment>
<accession>A0A291RES7</accession>
<protein>
    <recommendedName>
        <fullName evidence="3">AMP-dependent synthetase/ligase domain-containing protein</fullName>
    </recommendedName>
</protein>